<keyword evidence="8" id="KW-1185">Reference proteome</keyword>
<evidence type="ECO:0000313" key="7">
    <source>
        <dbReference type="EMBL" id="GAA1699740.1"/>
    </source>
</evidence>
<dbReference type="PANTHER" id="PTHR43085:SF1">
    <property type="entry name" value="PSEUDOURIDINE KINASE-RELATED"/>
    <property type="match status" value="1"/>
</dbReference>
<evidence type="ECO:0000256" key="4">
    <source>
        <dbReference type="ARBA" id="ARBA00022777"/>
    </source>
</evidence>
<dbReference type="PANTHER" id="PTHR43085">
    <property type="entry name" value="HEXOKINASE FAMILY MEMBER"/>
    <property type="match status" value="1"/>
</dbReference>
<sequence>MNRVVVIGDALIDELRDENGVREFVGGAGLNVAVGLQRLGVPATLIAMVGDDESGVRIRTALADHGVELLACTTQESGRAVSVRADGEPTYSFNSAAVARRVEFGETERRVMADAPAIVVSSYPFDDEEQEDALLRAVREAGSPLIVDPNPRWGLLRDRDAFAAGLLHCAGGADLVKIGDDDAAMLWGEDVDVAAARLREAGAQAVLVTRGAAGATIVVDDGEISRPATPLSLPIVDTMGAGDATLAAAVAELVRTTPASLAEWGHVLEAAMDAAAATCRVAGALLRSLAEVHSADLEVAGS</sequence>
<keyword evidence="5" id="KW-0067">ATP-binding</keyword>
<dbReference type="EMBL" id="BAAAPL010000001">
    <property type="protein sequence ID" value="GAA1699740.1"/>
    <property type="molecule type" value="Genomic_DNA"/>
</dbReference>
<comment type="caution">
    <text evidence="7">The sequence shown here is derived from an EMBL/GenBank/DDBJ whole genome shotgun (WGS) entry which is preliminary data.</text>
</comment>
<protein>
    <submittedName>
        <fullName evidence="7">Aminoimidazole riboside kinase</fullName>
    </submittedName>
</protein>
<evidence type="ECO:0000256" key="3">
    <source>
        <dbReference type="ARBA" id="ARBA00022741"/>
    </source>
</evidence>
<evidence type="ECO:0000256" key="2">
    <source>
        <dbReference type="ARBA" id="ARBA00022679"/>
    </source>
</evidence>
<organism evidence="7 8">
    <name type="scientific">Microbacterium sediminicola</name>
    <dbReference type="NCBI Taxonomy" id="415210"/>
    <lineage>
        <taxon>Bacteria</taxon>
        <taxon>Bacillati</taxon>
        <taxon>Actinomycetota</taxon>
        <taxon>Actinomycetes</taxon>
        <taxon>Micrococcales</taxon>
        <taxon>Microbacteriaceae</taxon>
        <taxon>Microbacterium</taxon>
    </lineage>
</organism>
<proteinExistence type="inferred from homology"/>
<dbReference type="InterPro" id="IPR011611">
    <property type="entry name" value="PfkB_dom"/>
</dbReference>
<dbReference type="InterPro" id="IPR050306">
    <property type="entry name" value="PfkB_Carbo_kinase"/>
</dbReference>
<dbReference type="PROSITE" id="PS00584">
    <property type="entry name" value="PFKB_KINASES_2"/>
    <property type="match status" value="1"/>
</dbReference>
<evidence type="ECO:0000259" key="6">
    <source>
        <dbReference type="Pfam" id="PF00294"/>
    </source>
</evidence>
<keyword evidence="2" id="KW-0808">Transferase</keyword>
<dbReference type="Gene3D" id="3.40.1190.20">
    <property type="match status" value="1"/>
</dbReference>
<dbReference type="GO" id="GO:0016301">
    <property type="term" value="F:kinase activity"/>
    <property type="evidence" value="ECO:0007669"/>
    <property type="project" value="UniProtKB-KW"/>
</dbReference>
<dbReference type="SUPFAM" id="SSF53613">
    <property type="entry name" value="Ribokinase-like"/>
    <property type="match status" value="1"/>
</dbReference>
<comment type="similarity">
    <text evidence="1">Belongs to the carbohydrate kinase PfkB family.</text>
</comment>
<evidence type="ECO:0000256" key="5">
    <source>
        <dbReference type="ARBA" id="ARBA00022840"/>
    </source>
</evidence>
<keyword evidence="3" id="KW-0547">Nucleotide-binding</keyword>
<dbReference type="Pfam" id="PF00294">
    <property type="entry name" value="PfkB"/>
    <property type="match status" value="1"/>
</dbReference>
<dbReference type="RefSeq" id="WP_344071351.1">
    <property type="nucleotide sequence ID" value="NZ_BAAAPL010000001.1"/>
</dbReference>
<gene>
    <name evidence="7" type="ORF">GCM10009808_16680</name>
</gene>
<keyword evidence="4 7" id="KW-0418">Kinase</keyword>
<dbReference type="InterPro" id="IPR002173">
    <property type="entry name" value="Carboh/pur_kinase_PfkB_CS"/>
</dbReference>
<name>A0ABP4U6M6_9MICO</name>
<accession>A0ABP4U6M6</accession>
<evidence type="ECO:0000313" key="8">
    <source>
        <dbReference type="Proteomes" id="UP001501690"/>
    </source>
</evidence>
<dbReference type="Proteomes" id="UP001501690">
    <property type="component" value="Unassembled WGS sequence"/>
</dbReference>
<reference evidence="8" key="1">
    <citation type="journal article" date="2019" name="Int. J. Syst. Evol. Microbiol.">
        <title>The Global Catalogue of Microorganisms (GCM) 10K type strain sequencing project: providing services to taxonomists for standard genome sequencing and annotation.</title>
        <authorList>
            <consortium name="The Broad Institute Genomics Platform"/>
            <consortium name="The Broad Institute Genome Sequencing Center for Infectious Disease"/>
            <person name="Wu L."/>
            <person name="Ma J."/>
        </authorList>
    </citation>
    <scope>NUCLEOTIDE SEQUENCE [LARGE SCALE GENOMIC DNA]</scope>
    <source>
        <strain evidence="8">JCM 15577</strain>
    </source>
</reference>
<evidence type="ECO:0000256" key="1">
    <source>
        <dbReference type="ARBA" id="ARBA00010688"/>
    </source>
</evidence>
<dbReference type="PROSITE" id="PS00583">
    <property type="entry name" value="PFKB_KINASES_1"/>
    <property type="match status" value="1"/>
</dbReference>
<feature type="domain" description="Carbohydrate kinase PfkB" evidence="6">
    <location>
        <begin position="1"/>
        <end position="283"/>
    </location>
</feature>
<dbReference type="InterPro" id="IPR029056">
    <property type="entry name" value="Ribokinase-like"/>
</dbReference>